<dbReference type="Proteomes" id="UP000222542">
    <property type="component" value="Unassembled WGS sequence"/>
</dbReference>
<proteinExistence type="predicted"/>
<dbReference type="GO" id="GO:0009813">
    <property type="term" value="P:flavonoid biosynthetic process"/>
    <property type="evidence" value="ECO:0007669"/>
    <property type="project" value="UniProtKB-UniPathway"/>
</dbReference>
<evidence type="ECO:0000256" key="4">
    <source>
        <dbReference type="ARBA" id="ARBA00023241"/>
    </source>
</evidence>
<evidence type="ECO:0000256" key="3">
    <source>
        <dbReference type="ARBA" id="ARBA00012975"/>
    </source>
</evidence>
<comment type="function">
    <text evidence="1">The primary product of this enzyme is 4,2',4',6'-tetrahydroxychalcone (also termed naringenin-chalcone or chalcone) which can under specific conditions spontaneously isomerize into naringenin.</text>
</comment>
<keyword evidence="7" id="KW-1185">Reference proteome</keyword>
<dbReference type="EC" id="2.3.1.74" evidence="3"/>
<dbReference type="OMA" id="CVTNSDH"/>
<dbReference type="AlphaFoldDB" id="A0A2G2YAV8"/>
<dbReference type="PANTHER" id="PTHR11877:SF94">
    <property type="entry name" value="CHALCONE SYNTHASE 2"/>
    <property type="match status" value="1"/>
</dbReference>
<dbReference type="GO" id="GO:0016210">
    <property type="term" value="F:naringenin-chalcone synthase activity"/>
    <property type="evidence" value="ECO:0007669"/>
    <property type="project" value="UniProtKB-EC"/>
</dbReference>
<evidence type="ECO:0000259" key="5">
    <source>
        <dbReference type="Pfam" id="PF00195"/>
    </source>
</evidence>
<evidence type="ECO:0000313" key="7">
    <source>
        <dbReference type="Proteomes" id="UP000222542"/>
    </source>
</evidence>
<dbReference type="InterPro" id="IPR011141">
    <property type="entry name" value="Polyketide_synthase_type-III"/>
</dbReference>
<evidence type="ECO:0000256" key="1">
    <source>
        <dbReference type="ARBA" id="ARBA00002969"/>
    </source>
</evidence>
<dbReference type="Pfam" id="PF00195">
    <property type="entry name" value="Chal_sti_synt_N"/>
    <property type="match status" value="1"/>
</dbReference>
<reference evidence="6 7" key="1">
    <citation type="journal article" date="2014" name="Nat. Genet.">
        <title>Genome sequence of the hot pepper provides insights into the evolution of pungency in Capsicum species.</title>
        <authorList>
            <person name="Kim S."/>
            <person name="Park M."/>
            <person name="Yeom S.I."/>
            <person name="Kim Y.M."/>
            <person name="Lee J.M."/>
            <person name="Lee H.A."/>
            <person name="Seo E."/>
            <person name="Choi J."/>
            <person name="Cheong K."/>
            <person name="Kim K.T."/>
            <person name="Jung K."/>
            <person name="Lee G.W."/>
            <person name="Oh S.K."/>
            <person name="Bae C."/>
            <person name="Kim S.B."/>
            <person name="Lee H.Y."/>
            <person name="Kim S.Y."/>
            <person name="Kim M.S."/>
            <person name="Kang B.C."/>
            <person name="Jo Y.D."/>
            <person name="Yang H.B."/>
            <person name="Jeong H.J."/>
            <person name="Kang W.H."/>
            <person name="Kwon J.K."/>
            <person name="Shin C."/>
            <person name="Lim J.Y."/>
            <person name="Park J.H."/>
            <person name="Huh J.H."/>
            <person name="Kim J.S."/>
            <person name="Kim B.D."/>
            <person name="Cohen O."/>
            <person name="Paran I."/>
            <person name="Suh M.C."/>
            <person name="Lee S.B."/>
            <person name="Kim Y.K."/>
            <person name="Shin Y."/>
            <person name="Noh S.J."/>
            <person name="Park J."/>
            <person name="Seo Y.S."/>
            <person name="Kwon S.Y."/>
            <person name="Kim H.A."/>
            <person name="Park J.M."/>
            <person name="Kim H.J."/>
            <person name="Choi S.B."/>
            <person name="Bosland P.W."/>
            <person name="Reeves G."/>
            <person name="Jo S.H."/>
            <person name="Lee B.W."/>
            <person name="Cho H.T."/>
            <person name="Choi H.S."/>
            <person name="Lee M.S."/>
            <person name="Yu Y."/>
            <person name="Do Choi Y."/>
            <person name="Park B.S."/>
            <person name="van Deynze A."/>
            <person name="Ashrafi H."/>
            <person name="Hill T."/>
            <person name="Kim W.T."/>
            <person name="Pai H.S."/>
            <person name="Ahn H.K."/>
            <person name="Yeam I."/>
            <person name="Giovannoni J.J."/>
            <person name="Rose J.K."/>
            <person name="Sorensen I."/>
            <person name="Lee S.J."/>
            <person name="Kim R.W."/>
            <person name="Choi I.Y."/>
            <person name="Choi B.S."/>
            <person name="Lim J.S."/>
            <person name="Lee Y.H."/>
            <person name="Choi D."/>
        </authorList>
    </citation>
    <scope>NUCLEOTIDE SEQUENCE [LARGE SCALE GENOMIC DNA]</scope>
    <source>
        <strain evidence="7">cv. CM334</strain>
    </source>
</reference>
<evidence type="ECO:0000313" key="6">
    <source>
        <dbReference type="EMBL" id="PHT66829.1"/>
    </source>
</evidence>
<comment type="pathway">
    <text evidence="2">Secondary metabolite biosynthesis; flavonoid biosynthesis.</text>
</comment>
<dbReference type="EMBL" id="AYRZ02000012">
    <property type="protein sequence ID" value="PHT66829.1"/>
    <property type="molecule type" value="Genomic_DNA"/>
</dbReference>
<dbReference type="PANTHER" id="PTHR11877">
    <property type="entry name" value="HYDROXYMETHYLGLUTARYL-COA SYNTHASE"/>
    <property type="match status" value="1"/>
</dbReference>
<dbReference type="SUPFAM" id="SSF53901">
    <property type="entry name" value="Thiolase-like"/>
    <property type="match status" value="1"/>
</dbReference>
<protein>
    <recommendedName>
        <fullName evidence="3">chalcone synthase</fullName>
        <ecNumber evidence="3">2.3.1.74</ecNumber>
    </recommendedName>
</protein>
<gene>
    <name evidence="6" type="ORF">T459_31254</name>
</gene>
<dbReference type="Gramene" id="PHT66829">
    <property type="protein sequence ID" value="PHT66829"/>
    <property type="gene ID" value="T459_31254"/>
</dbReference>
<dbReference type="STRING" id="4072.A0A2G2YAV8"/>
<reference evidence="6 7" key="2">
    <citation type="journal article" date="2017" name="Genome Biol.">
        <title>New reference genome sequences of hot pepper reveal the massive evolution of plant disease-resistance genes by retroduplication.</title>
        <authorList>
            <person name="Kim S."/>
            <person name="Park J."/>
            <person name="Yeom S.I."/>
            <person name="Kim Y.M."/>
            <person name="Seo E."/>
            <person name="Kim K.T."/>
            <person name="Kim M.S."/>
            <person name="Lee J.M."/>
            <person name="Cheong K."/>
            <person name="Shin H.S."/>
            <person name="Kim S.B."/>
            <person name="Han K."/>
            <person name="Lee J."/>
            <person name="Park M."/>
            <person name="Lee H.A."/>
            <person name="Lee H.Y."/>
            <person name="Lee Y."/>
            <person name="Oh S."/>
            <person name="Lee J.H."/>
            <person name="Choi E."/>
            <person name="Choi E."/>
            <person name="Lee S.E."/>
            <person name="Jeon J."/>
            <person name="Kim H."/>
            <person name="Choi G."/>
            <person name="Song H."/>
            <person name="Lee J."/>
            <person name="Lee S.C."/>
            <person name="Kwon J.K."/>
            <person name="Lee H.Y."/>
            <person name="Koo N."/>
            <person name="Hong Y."/>
            <person name="Kim R.W."/>
            <person name="Kang W.H."/>
            <person name="Huh J.H."/>
            <person name="Kang B.C."/>
            <person name="Yang T.J."/>
            <person name="Lee Y.H."/>
            <person name="Bennetzen J.L."/>
            <person name="Choi D."/>
        </authorList>
    </citation>
    <scope>NUCLEOTIDE SEQUENCE [LARGE SCALE GENOMIC DNA]</scope>
    <source>
        <strain evidence="7">cv. CM334</strain>
    </source>
</reference>
<feature type="domain" description="Chalcone/stilbene synthase N-terminal" evidence="5">
    <location>
        <begin position="5"/>
        <end position="116"/>
    </location>
</feature>
<comment type="caution">
    <text evidence="6">The sequence shown here is derived from an EMBL/GenBank/DDBJ whole genome shotgun (WGS) entry which is preliminary data.</text>
</comment>
<accession>A0A2G2YAV8</accession>
<name>A0A2G2YAV8_CAPAN</name>
<dbReference type="UniPathway" id="UPA00154"/>
<dbReference type="InterPro" id="IPR001099">
    <property type="entry name" value="Chalcone/stilbene_synt_N"/>
</dbReference>
<keyword evidence="4" id="KW-0284">Flavonoid biosynthesis</keyword>
<dbReference type="InterPro" id="IPR016039">
    <property type="entry name" value="Thiolase-like"/>
</dbReference>
<sequence>MVTVEEVRRAQRAEGPATILAIGTAIPLNCVDQKTYSDYFFRVTNNEHKMELKAKFKRMCDKSMIKKRYMHLSEEILKENPSICEHKAPSFDARQDIVVVEVPKLGKEAVQKAITNGASQNPRLPI</sequence>
<dbReference type="SMR" id="A0A2G2YAV8"/>
<dbReference type="Gene3D" id="3.40.47.10">
    <property type="match status" value="1"/>
</dbReference>
<evidence type="ECO:0000256" key="2">
    <source>
        <dbReference type="ARBA" id="ARBA00004966"/>
    </source>
</evidence>
<organism evidence="6 7">
    <name type="scientific">Capsicum annuum</name>
    <name type="common">Capsicum pepper</name>
    <dbReference type="NCBI Taxonomy" id="4072"/>
    <lineage>
        <taxon>Eukaryota</taxon>
        <taxon>Viridiplantae</taxon>
        <taxon>Streptophyta</taxon>
        <taxon>Embryophyta</taxon>
        <taxon>Tracheophyta</taxon>
        <taxon>Spermatophyta</taxon>
        <taxon>Magnoliopsida</taxon>
        <taxon>eudicotyledons</taxon>
        <taxon>Gunneridae</taxon>
        <taxon>Pentapetalae</taxon>
        <taxon>asterids</taxon>
        <taxon>lamiids</taxon>
        <taxon>Solanales</taxon>
        <taxon>Solanaceae</taxon>
        <taxon>Solanoideae</taxon>
        <taxon>Capsiceae</taxon>
        <taxon>Capsicum</taxon>
    </lineage>
</organism>